<feature type="transmembrane region" description="Helical" evidence="7">
    <location>
        <begin position="167"/>
        <end position="186"/>
    </location>
</feature>
<name>A0AAD9GRV5_9STRA</name>
<dbReference type="InterPro" id="IPR017927">
    <property type="entry name" value="FAD-bd_FR_type"/>
</dbReference>
<organism evidence="9 10">
    <name type="scientific">Phytophthora citrophthora</name>
    <dbReference type="NCBI Taxonomy" id="4793"/>
    <lineage>
        <taxon>Eukaryota</taxon>
        <taxon>Sar</taxon>
        <taxon>Stramenopiles</taxon>
        <taxon>Oomycota</taxon>
        <taxon>Peronosporomycetes</taxon>
        <taxon>Peronosporales</taxon>
        <taxon>Peronosporaceae</taxon>
        <taxon>Phytophthora</taxon>
    </lineage>
</organism>
<dbReference type="SFLD" id="SFLDS00052">
    <property type="entry name" value="Ferric_Reductase_Domain"/>
    <property type="match status" value="1"/>
</dbReference>
<keyword evidence="5 7" id="KW-0472">Membrane</keyword>
<dbReference type="InterPro" id="IPR013121">
    <property type="entry name" value="Fe_red_NAD-bd_6"/>
</dbReference>
<protein>
    <submittedName>
        <fullName evidence="9">Respiratory burst oxidase B</fullName>
    </submittedName>
</protein>
<evidence type="ECO:0000313" key="9">
    <source>
        <dbReference type="EMBL" id="KAK1943346.1"/>
    </source>
</evidence>
<feature type="domain" description="FAD-binding FR-type" evidence="8">
    <location>
        <begin position="294"/>
        <end position="406"/>
    </location>
</feature>
<evidence type="ECO:0000256" key="2">
    <source>
        <dbReference type="ARBA" id="ARBA00022692"/>
    </source>
</evidence>
<dbReference type="GO" id="GO:0016491">
    <property type="term" value="F:oxidoreductase activity"/>
    <property type="evidence" value="ECO:0007669"/>
    <property type="project" value="UniProtKB-KW"/>
</dbReference>
<feature type="transmembrane region" description="Helical" evidence="7">
    <location>
        <begin position="198"/>
        <end position="220"/>
    </location>
</feature>
<evidence type="ECO:0000256" key="7">
    <source>
        <dbReference type="SAM" id="Phobius"/>
    </source>
</evidence>
<evidence type="ECO:0000313" key="10">
    <source>
        <dbReference type="Proteomes" id="UP001259832"/>
    </source>
</evidence>
<keyword evidence="4" id="KW-0560">Oxidoreductase</keyword>
<dbReference type="InterPro" id="IPR039261">
    <property type="entry name" value="FNR_nucleotide-bd"/>
</dbReference>
<dbReference type="Pfam" id="PF08030">
    <property type="entry name" value="NAD_binding_6"/>
    <property type="match status" value="1"/>
</dbReference>
<dbReference type="Pfam" id="PF08022">
    <property type="entry name" value="FAD_binding_8"/>
    <property type="match status" value="1"/>
</dbReference>
<dbReference type="SFLD" id="SFLDG01168">
    <property type="entry name" value="Ferric_reductase_subgroup_(FRE"/>
    <property type="match status" value="1"/>
</dbReference>
<keyword evidence="10" id="KW-1185">Reference proteome</keyword>
<dbReference type="Proteomes" id="UP001259832">
    <property type="component" value="Unassembled WGS sequence"/>
</dbReference>
<dbReference type="PROSITE" id="PS51384">
    <property type="entry name" value="FAD_FR"/>
    <property type="match status" value="1"/>
</dbReference>
<feature type="transmembrane region" description="Helical" evidence="7">
    <location>
        <begin position="132"/>
        <end position="155"/>
    </location>
</feature>
<comment type="caution">
    <text evidence="9">The sequence shown here is derived from an EMBL/GenBank/DDBJ whole genome shotgun (WGS) entry which is preliminary data.</text>
</comment>
<evidence type="ECO:0000259" key="8">
    <source>
        <dbReference type="PROSITE" id="PS51384"/>
    </source>
</evidence>
<dbReference type="PANTHER" id="PTHR11972:SF55">
    <property type="entry name" value="FERRIC REDUCTASE"/>
    <property type="match status" value="1"/>
</dbReference>
<keyword evidence="2 7" id="KW-0812">Transmembrane</keyword>
<sequence>MATNTEPVASPHAHYVPVLENHQPSLPILSRSQSFSETDTPPTATNSNGQLQSPEPQYAALPAPIGNLIRSWLVLRWRLSRNIFSVPVPFLTTRFDFKLGDLILTTPLSLILIVVTALQAEDRDVSSSGTPPTIALLFVFAFAVRNNSVLLALTGISFERALLYHKIAAFVTVTLAALHGLAYLLARDHDEEADQSGRAFTGIVAFAAMVLLLIFSIGPIRRNFFEIFVRSHWILFIVAIVFAVIHGAALALVGIVPWLIDMLFRLVYRPRIYAKGSLLNKQKTSATEFPSNAVLTKRVGVIARDQLSVSALPGDIVRIQFPRVRKDTDEEFKYEAGQYAFLCVPAISGLQWHPFTISSSPHEPLVTFHIKALGDWTQKLKSISSAATVTPFDVLVDGPYGSVSIDIHSIDTYAHFALFSGGIGVTPMRSIVNWLHHKVKEGRTIQRVHFVWTVRSRDTIEALIDQDRESGEINPSYFPHELGANQGGVFSTELYLTRGEENVEGAWVDQQLGSCLRFNCRPDIAATLRSLGGEAKSSGKDRVAVLVCGPAAMVQEVTAMSMELYKQMKVKFDVHSELFEF</sequence>
<accession>A0AAD9GRV5</accession>
<dbReference type="SUPFAM" id="SSF63380">
    <property type="entry name" value="Riboflavin synthase domain-like"/>
    <property type="match status" value="1"/>
</dbReference>
<dbReference type="CDD" id="cd06186">
    <property type="entry name" value="NOX_Duox_like_FAD_NADP"/>
    <property type="match status" value="1"/>
</dbReference>
<dbReference type="SUPFAM" id="SSF52343">
    <property type="entry name" value="Ferredoxin reductase-like, C-terminal NADP-linked domain"/>
    <property type="match status" value="1"/>
</dbReference>
<feature type="transmembrane region" description="Helical" evidence="7">
    <location>
        <begin position="232"/>
        <end position="260"/>
    </location>
</feature>
<dbReference type="InterPro" id="IPR013130">
    <property type="entry name" value="Fe3_Rdtase_TM_dom"/>
</dbReference>
<evidence type="ECO:0000256" key="6">
    <source>
        <dbReference type="SAM" id="MobiDB-lite"/>
    </source>
</evidence>
<dbReference type="EMBL" id="JASMQC010000007">
    <property type="protein sequence ID" value="KAK1943346.1"/>
    <property type="molecule type" value="Genomic_DNA"/>
</dbReference>
<dbReference type="InterPro" id="IPR017938">
    <property type="entry name" value="Riboflavin_synthase-like_b-brl"/>
</dbReference>
<reference evidence="9" key="1">
    <citation type="submission" date="2023-08" db="EMBL/GenBank/DDBJ databases">
        <title>Reference Genome Resource for the Citrus Pathogen Phytophthora citrophthora.</title>
        <authorList>
            <person name="Moller H."/>
            <person name="Coetzee B."/>
            <person name="Rose L.J."/>
            <person name="Van Niekerk J.M."/>
        </authorList>
    </citation>
    <scope>NUCLEOTIDE SEQUENCE</scope>
    <source>
        <strain evidence="9">STE-U-9442</strain>
    </source>
</reference>
<evidence type="ECO:0000256" key="3">
    <source>
        <dbReference type="ARBA" id="ARBA00022989"/>
    </source>
</evidence>
<dbReference type="GO" id="GO:0005886">
    <property type="term" value="C:plasma membrane"/>
    <property type="evidence" value="ECO:0007669"/>
    <property type="project" value="TreeGrafter"/>
</dbReference>
<proteinExistence type="predicted"/>
<evidence type="ECO:0000256" key="4">
    <source>
        <dbReference type="ARBA" id="ARBA00023002"/>
    </source>
</evidence>
<dbReference type="PANTHER" id="PTHR11972">
    <property type="entry name" value="NADPH OXIDASE"/>
    <property type="match status" value="1"/>
</dbReference>
<keyword evidence="3 7" id="KW-1133">Transmembrane helix</keyword>
<dbReference type="AlphaFoldDB" id="A0AAD9GRV5"/>
<feature type="region of interest" description="Disordered" evidence="6">
    <location>
        <begin position="32"/>
        <end position="56"/>
    </location>
</feature>
<dbReference type="InterPro" id="IPR013112">
    <property type="entry name" value="FAD-bd_8"/>
</dbReference>
<dbReference type="Gene3D" id="2.40.30.10">
    <property type="entry name" value="Translation factors"/>
    <property type="match status" value="1"/>
</dbReference>
<evidence type="ECO:0000256" key="5">
    <source>
        <dbReference type="ARBA" id="ARBA00023136"/>
    </source>
</evidence>
<dbReference type="InterPro" id="IPR050369">
    <property type="entry name" value="RBOH/FRE"/>
</dbReference>
<gene>
    <name evidence="9" type="ORF">P3T76_004742</name>
</gene>
<evidence type="ECO:0000256" key="1">
    <source>
        <dbReference type="ARBA" id="ARBA00004141"/>
    </source>
</evidence>
<dbReference type="Gene3D" id="3.40.50.80">
    <property type="entry name" value="Nucleotide-binding domain of ferredoxin-NADP reductase (FNR) module"/>
    <property type="match status" value="1"/>
</dbReference>
<comment type="subcellular location">
    <subcellularLocation>
        <location evidence="1">Membrane</location>
        <topology evidence="1">Multi-pass membrane protein</topology>
    </subcellularLocation>
</comment>
<feature type="compositionally biased region" description="Polar residues" evidence="6">
    <location>
        <begin position="32"/>
        <end position="55"/>
    </location>
</feature>
<dbReference type="Pfam" id="PF01794">
    <property type="entry name" value="Ferric_reduct"/>
    <property type="match status" value="1"/>
</dbReference>
<feature type="transmembrane region" description="Helical" evidence="7">
    <location>
        <begin position="102"/>
        <end position="120"/>
    </location>
</feature>
<dbReference type="FunFam" id="2.40.30.10:FF:000125">
    <property type="entry name" value="Ferric reduction oxidase 7"/>
    <property type="match status" value="1"/>
</dbReference>